<feature type="coiled-coil region" evidence="1">
    <location>
        <begin position="316"/>
        <end position="368"/>
    </location>
</feature>
<name>A0A0D9WQR7_9ORYZ</name>
<dbReference type="EnsemblPlants" id="LPERR06G13770.1">
    <property type="protein sequence ID" value="LPERR06G13770.1"/>
    <property type="gene ID" value="LPERR06G13770"/>
</dbReference>
<dbReference type="Proteomes" id="UP000032180">
    <property type="component" value="Chromosome 6"/>
</dbReference>
<reference evidence="3" key="3">
    <citation type="submission" date="2015-04" db="UniProtKB">
        <authorList>
            <consortium name="EnsemblPlants"/>
        </authorList>
    </citation>
    <scope>IDENTIFICATION</scope>
</reference>
<evidence type="ECO:0000313" key="3">
    <source>
        <dbReference type="EnsemblPlants" id="LPERR06G13770.1"/>
    </source>
</evidence>
<feature type="region of interest" description="Disordered" evidence="2">
    <location>
        <begin position="127"/>
        <end position="187"/>
    </location>
</feature>
<dbReference type="Gramene" id="LPERR06G13770.1">
    <property type="protein sequence ID" value="LPERR06G13770.1"/>
    <property type="gene ID" value="LPERR06G13770"/>
</dbReference>
<keyword evidence="4" id="KW-1185">Reference proteome</keyword>
<organism evidence="3 4">
    <name type="scientific">Leersia perrieri</name>
    <dbReference type="NCBI Taxonomy" id="77586"/>
    <lineage>
        <taxon>Eukaryota</taxon>
        <taxon>Viridiplantae</taxon>
        <taxon>Streptophyta</taxon>
        <taxon>Embryophyta</taxon>
        <taxon>Tracheophyta</taxon>
        <taxon>Spermatophyta</taxon>
        <taxon>Magnoliopsida</taxon>
        <taxon>Liliopsida</taxon>
        <taxon>Poales</taxon>
        <taxon>Poaceae</taxon>
        <taxon>BOP clade</taxon>
        <taxon>Oryzoideae</taxon>
        <taxon>Oryzeae</taxon>
        <taxon>Oryzinae</taxon>
        <taxon>Leersia</taxon>
    </lineage>
</organism>
<proteinExistence type="predicted"/>
<dbReference type="AlphaFoldDB" id="A0A0D9WQR7"/>
<evidence type="ECO:0000313" key="4">
    <source>
        <dbReference type="Proteomes" id="UP000032180"/>
    </source>
</evidence>
<protein>
    <submittedName>
        <fullName evidence="3">Uncharacterized protein</fullName>
    </submittedName>
</protein>
<dbReference type="HOGENOM" id="CLU_041850_0_0_1"/>
<sequence length="504" mass="53448">MRDLTEEMIMFCIIPLHEGWAHELTSGTEKVPGTYVGPFSSTGKAFRLAASPSLPLFFVSVHMYSSVCWPLFDFATTAELRPINSSIAEAERIFGKPAVKEKTERMARTNLCMRSNRVASRFNLELPPITSPWENDGPGPIRAATKRKESRGGGRSQRSKRSKGPIPAVPLQAMAPGQTPSGASASASADVVSVASAGADANPITVPSDEEGSGESECVRILPGLAWDIPGLGVDSALAEWGSLVGESARVLANNLTAGELSEMVRILGWQVTGDALCERGGFDAATAHSERIRLDWLQAEATEAISGAAAARDKAKHTESARAEAEIALSNARSELSREHEGAGKLADQLRKVKAALTERDEELRHNSKELETIKRALPPPTGSTVGEKLRWVEKAAKFVGKATVGYGMWCSGATPRFLSLLLRSKNCMHIGPSMCSSPDEVNAIFYGGSGAGSSRRDADDFATKIWPAMGHDAAVAAMSSVSGSSGKDASSKGKDAPAAKDV</sequence>
<evidence type="ECO:0000256" key="1">
    <source>
        <dbReference type="SAM" id="Coils"/>
    </source>
</evidence>
<accession>A0A0D9WQR7</accession>
<evidence type="ECO:0000256" key="2">
    <source>
        <dbReference type="SAM" id="MobiDB-lite"/>
    </source>
</evidence>
<keyword evidence="1" id="KW-0175">Coiled coil</keyword>
<reference evidence="4" key="2">
    <citation type="submission" date="2013-12" db="EMBL/GenBank/DDBJ databases">
        <authorList>
            <person name="Yu Y."/>
            <person name="Lee S."/>
            <person name="de Baynast K."/>
            <person name="Wissotski M."/>
            <person name="Liu L."/>
            <person name="Talag J."/>
            <person name="Goicoechea J."/>
            <person name="Angelova A."/>
            <person name="Jetty R."/>
            <person name="Kudrna D."/>
            <person name="Golser W."/>
            <person name="Rivera L."/>
            <person name="Zhang J."/>
            <person name="Wing R."/>
        </authorList>
    </citation>
    <scope>NUCLEOTIDE SEQUENCE</scope>
</reference>
<reference evidence="3 4" key="1">
    <citation type="submission" date="2012-08" db="EMBL/GenBank/DDBJ databases">
        <title>Oryza genome evolution.</title>
        <authorList>
            <person name="Wing R.A."/>
        </authorList>
    </citation>
    <scope>NUCLEOTIDE SEQUENCE</scope>
</reference>
<feature type="region of interest" description="Disordered" evidence="2">
    <location>
        <begin position="482"/>
        <end position="504"/>
    </location>
</feature>
<feature type="compositionally biased region" description="Basic and acidic residues" evidence="2">
    <location>
        <begin position="491"/>
        <end position="504"/>
    </location>
</feature>